<dbReference type="CDD" id="cd04301">
    <property type="entry name" value="NAT_SF"/>
    <property type="match status" value="1"/>
</dbReference>
<accession>A0AAC8YXV3</accession>
<reference evidence="3" key="1">
    <citation type="submission" date="2015-11" db="EMBL/GenBank/DDBJ databases">
        <title>Complete genome sequence of a polyethylene-glycol degrader Sphingopyxis macrogoltabida 203N (NBRC 111659).</title>
        <authorList>
            <person name="Yoshiyuki O."/>
            <person name="Shouta N."/>
            <person name="Nagata Y."/>
            <person name="Numata M."/>
            <person name="Tsuchikane K."/>
            <person name="Hosoyama A."/>
            <person name="Yamazoe A."/>
            <person name="Tsuda M."/>
            <person name="Fujita N."/>
            <person name="Kawai F."/>
        </authorList>
    </citation>
    <scope>NUCLEOTIDE SEQUENCE [LARGE SCALE GENOMIC DNA]</scope>
    <source>
        <strain evidence="3">203N</strain>
    </source>
</reference>
<name>A0AAC8YXV3_SPHMC</name>
<dbReference type="InterPro" id="IPR016181">
    <property type="entry name" value="Acyl_CoA_acyltransferase"/>
</dbReference>
<organism evidence="2 3">
    <name type="scientific">Sphingopyxis macrogoltabida</name>
    <name type="common">Sphingomonas macrogoltabidus</name>
    <dbReference type="NCBI Taxonomy" id="33050"/>
    <lineage>
        <taxon>Bacteria</taxon>
        <taxon>Pseudomonadati</taxon>
        <taxon>Pseudomonadota</taxon>
        <taxon>Alphaproteobacteria</taxon>
        <taxon>Sphingomonadales</taxon>
        <taxon>Sphingomonadaceae</taxon>
        <taxon>Sphingopyxis</taxon>
    </lineage>
</organism>
<feature type="domain" description="N-acetyltransferase" evidence="1">
    <location>
        <begin position="84"/>
        <end position="113"/>
    </location>
</feature>
<dbReference type="Gene3D" id="3.40.630.30">
    <property type="match status" value="1"/>
</dbReference>
<dbReference type="EMBL" id="CP013344">
    <property type="protein sequence ID" value="AMU88121.1"/>
    <property type="molecule type" value="Genomic_DNA"/>
</dbReference>
<evidence type="ECO:0000259" key="1">
    <source>
        <dbReference type="Pfam" id="PF00583"/>
    </source>
</evidence>
<dbReference type="GO" id="GO:0016747">
    <property type="term" value="F:acyltransferase activity, transferring groups other than amino-acyl groups"/>
    <property type="evidence" value="ECO:0007669"/>
    <property type="project" value="InterPro"/>
</dbReference>
<dbReference type="Proteomes" id="UP000076088">
    <property type="component" value="Chromosome"/>
</dbReference>
<keyword evidence="3" id="KW-1185">Reference proteome</keyword>
<dbReference type="InterPro" id="IPR000182">
    <property type="entry name" value="GNAT_dom"/>
</dbReference>
<reference evidence="2 3" key="2">
    <citation type="journal article" date="2016" name="Genome Announc.">
        <title>Complete Genome Sequence of Sphingopyxis macrogoltabida Strain 203N (NBRC 111659), a Polyethylene Glycol Degrader.</title>
        <authorList>
            <person name="Ohtsubo Y."/>
            <person name="Nonoyama S."/>
            <person name="Nagata Y."/>
            <person name="Numata M."/>
            <person name="Tsuchikane K."/>
            <person name="Hosoyama A."/>
            <person name="Yamazoe A."/>
            <person name="Tsuda M."/>
            <person name="Fujita N."/>
            <person name="Kawai F."/>
        </authorList>
    </citation>
    <scope>NUCLEOTIDE SEQUENCE [LARGE SCALE GENOMIC DNA]</scope>
    <source>
        <strain evidence="2 3">203N</strain>
    </source>
</reference>
<dbReference type="Pfam" id="PF00583">
    <property type="entry name" value="Acetyltransf_1"/>
    <property type="match status" value="1"/>
</dbReference>
<dbReference type="RefSeq" id="WP_054724966.1">
    <property type="nucleotide sequence ID" value="NZ_CP013344.1"/>
</dbReference>
<gene>
    <name evidence="2" type="ORF">ATM17_03525</name>
</gene>
<evidence type="ECO:0000313" key="3">
    <source>
        <dbReference type="Proteomes" id="UP000076088"/>
    </source>
</evidence>
<proteinExistence type="predicted"/>
<dbReference type="AlphaFoldDB" id="A0AAC8YXV3"/>
<dbReference type="SUPFAM" id="SSF55729">
    <property type="entry name" value="Acyl-CoA N-acyltransferases (Nat)"/>
    <property type="match status" value="1"/>
</dbReference>
<sequence>MSCTHPIAPYLANAHARDQGVAAWQEACAVWPTLAPLKATYPGFSSWYWSKVVPGIFRGTRAILRQGSLNAPSGLAIVKRDAAEKKICTLWVSEAGRGRGLGRELLEEAIDWIGDDHPLFTVPAQRYDEFQPLMERFRFNETQRLNSLYRPGVVEHIYNGQFSAQLQS</sequence>
<evidence type="ECO:0000313" key="2">
    <source>
        <dbReference type="EMBL" id="AMU88121.1"/>
    </source>
</evidence>
<protein>
    <recommendedName>
        <fullName evidence="1">N-acetyltransferase domain-containing protein</fullName>
    </recommendedName>
</protein>